<evidence type="ECO:0000256" key="2">
    <source>
        <dbReference type="ARBA" id="ARBA00023125"/>
    </source>
</evidence>
<name>A0AA37F817_9ACTN</name>
<evidence type="ECO:0000256" key="4">
    <source>
        <dbReference type="PROSITE-ProRule" id="PRU01248"/>
    </source>
</evidence>
<dbReference type="PANTHER" id="PTHR30349:SF81">
    <property type="entry name" value="TYROSINE RECOMBINASE XERC"/>
    <property type="match status" value="1"/>
</dbReference>
<keyword evidence="3" id="KW-0233">DNA recombination</keyword>
<evidence type="ECO:0000313" key="7">
    <source>
        <dbReference type="EMBL" id="GGK93970.1"/>
    </source>
</evidence>
<evidence type="ECO:0000256" key="1">
    <source>
        <dbReference type="ARBA" id="ARBA00022908"/>
    </source>
</evidence>
<dbReference type="GO" id="GO:0015074">
    <property type="term" value="P:DNA integration"/>
    <property type="evidence" value="ECO:0007669"/>
    <property type="project" value="UniProtKB-KW"/>
</dbReference>
<dbReference type="InterPro" id="IPR011010">
    <property type="entry name" value="DNA_brk_join_enz"/>
</dbReference>
<feature type="domain" description="Core-binding (CB)" evidence="6">
    <location>
        <begin position="35"/>
        <end position="125"/>
    </location>
</feature>
<keyword evidence="1" id="KW-0229">DNA integration</keyword>
<dbReference type="PANTHER" id="PTHR30349">
    <property type="entry name" value="PHAGE INTEGRASE-RELATED"/>
    <property type="match status" value="1"/>
</dbReference>
<comment type="caution">
    <text evidence="7">The sequence shown here is derived from an EMBL/GenBank/DDBJ whole genome shotgun (WGS) entry which is preliminary data.</text>
</comment>
<keyword evidence="2 4" id="KW-0238">DNA-binding</keyword>
<reference evidence="7" key="1">
    <citation type="journal article" date="2014" name="Int. J. Syst. Evol. Microbiol.">
        <title>Complete genome sequence of Corynebacterium casei LMG S-19264T (=DSM 44701T), isolated from a smear-ripened cheese.</title>
        <authorList>
            <consortium name="US DOE Joint Genome Institute (JGI-PGF)"/>
            <person name="Walter F."/>
            <person name="Albersmeier A."/>
            <person name="Kalinowski J."/>
            <person name="Ruckert C."/>
        </authorList>
    </citation>
    <scope>NUCLEOTIDE SEQUENCE</scope>
    <source>
        <strain evidence="7">JCM 3093</strain>
    </source>
</reference>
<dbReference type="InterPro" id="IPR004107">
    <property type="entry name" value="Integrase_SAM-like_N"/>
</dbReference>
<dbReference type="GO" id="GO:0006310">
    <property type="term" value="P:DNA recombination"/>
    <property type="evidence" value="ECO:0007669"/>
    <property type="project" value="UniProtKB-KW"/>
</dbReference>
<accession>A0AA37F817</accession>
<protein>
    <submittedName>
        <fullName evidence="7">Tyrosine recombinase XerC</fullName>
    </submittedName>
</protein>
<evidence type="ECO:0000256" key="3">
    <source>
        <dbReference type="ARBA" id="ARBA00023172"/>
    </source>
</evidence>
<dbReference type="PROSITE" id="PS51898">
    <property type="entry name" value="TYR_RECOMBINASE"/>
    <property type="match status" value="1"/>
</dbReference>
<dbReference type="SUPFAM" id="SSF56349">
    <property type="entry name" value="DNA breaking-rejoining enzymes"/>
    <property type="match status" value="1"/>
</dbReference>
<dbReference type="GO" id="GO:0003677">
    <property type="term" value="F:DNA binding"/>
    <property type="evidence" value="ECO:0007669"/>
    <property type="project" value="UniProtKB-UniRule"/>
</dbReference>
<dbReference type="InterPro" id="IPR002104">
    <property type="entry name" value="Integrase_catalytic"/>
</dbReference>
<dbReference type="Gene3D" id="1.10.443.10">
    <property type="entry name" value="Intergrase catalytic core"/>
    <property type="match status" value="1"/>
</dbReference>
<reference evidence="7" key="2">
    <citation type="submission" date="2022-09" db="EMBL/GenBank/DDBJ databases">
        <authorList>
            <person name="Sun Q."/>
            <person name="Ohkuma M."/>
        </authorList>
    </citation>
    <scope>NUCLEOTIDE SEQUENCE</scope>
    <source>
        <strain evidence="7">JCM 3093</strain>
    </source>
</reference>
<dbReference type="Pfam" id="PF00589">
    <property type="entry name" value="Phage_integrase"/>
    <property type="match status" value="1"/>
</dbReference>
<evidence type="ECO:0000313" key="8">
    <source>
        <dbReference type="Proteomes" id="UP000627984"/>
    </source>
</evidence>
<dbReference type="SUPFAM" id="SSF47823">
    <property type="entry name" value="lambda integrase-like, N-terminal domain"/>
    <property type="match status" value="1"/>
</dbReference>
<dbReference type="AlphaFoldDB" id="A0AA37F817"/>
<dbReference type="EMBL" id="BMQD01000029">
    <property type="protein sequence ID" value="GGK93970.1"/>
    <property type="molecule type" value="Genomic_DNA"/>
</dbReference>
<dbReference type="Gene3D" id="1.10.150.130">
    <property type="match status" value="1"/>
</dbReference>
<feature type="domain" description="Tyr recombinase" evidence="5">
    <location>
        <begin position="140"/>
        <end position="325"/>
    </location>
</feature>
<dbReference type="InterPro" id="IPR044068">
    <property type="entry name" value="CB"/>
</dbReference>
<evidence type="ECO:0000259" key="5">
    <source>
        <dbReference type="PROSITE" id="PS51898"/>
    </source>
</evidence>
<dbReference type="Proteomes" id="UP000627984">
    <property type="component" value="Unassembled WGS sequence"/>
</dbReference>
<proteinExistence type="predicted"/>
<sequence>MGASAKNTAATSGAAPGATPGAAVVPIRPAAGPAAAAATAIAAFETHLARCALAANTVVAYRRQARAYRAWLDAHAAEHPDAFADTVGAEAAVAAWRRHLLAVGAAPATVNQALAAVELLYAQAVRIRIHVKNARVPRPGAPDALTRAAENAVRRAADRRGSRDAALIALLLGTGARAEECQRLTVADVPLTARTGTVRLHGKGDQVRTVPLPAPARTRLNAWLHERTDLLTARSALADRIGDGLWSGQRGRLSIDGVTDVVRAVGKDAGLPSLRPHRLRHTYATRLREGGADPAQIQALLGHASIETSARYFRASAAEVAALVDRALDY</sequence>
<dbReference type="InterPro" id="IPR050090">
    <property type="entry name" value="Tyrosine_recombinase_XerCD"/>
</dbReference>
<organism evidence="7 8">
    <name type="scientific">Planomonospora parontospora</name>
    <dbReference type="NCBI Taxonomy" id="58119"/>
    <lineage>
        <taxon>Bacteria</taxon>
        <taxon>Bacillati</taxon>
        <taxon>Actinomycetota</taxon>
        <taxon>Actinomycetes</taxon>
        <taxon>Streptosporangiales</taxon>
        <taxon>Streptosporangiaceae</taxon>
        <taxon>Planomonospora</taxon>
    </lineage>
</organism>
<dbReference type="RefSeq" id="WP_191897933.1">
    <property type="nucleotide sequence ID" value="NZ_BMQD01000029.1"/>
</dbReference>
<dbReference type="PROSITE" id="PS51900">
    <property type="entry name" value="CB"/>
    <property type="match status" value="1"/>
</dbReference>
<dbReference type="InterPro" id="IPR013762">
    <property type="entry name" value="Integrase-like_cat_sf"/>
</dbReference>
<dbReference type="Pfam" id="PF02899">
    <property type="entry name" value="Phage_int_SAM_1"/>
    <property type="match status" value="1"/>
</dbReference>
<dbReference type="InterPro" id="IPR010998">
    <property type="entry name" value="Integrase_recombinase_N"/>
</dbReference>
<gene>
    <name evidence="7" type="primary">xerC</name>
    <name evidence="7" type="ORF">GCM10010126_61700</name>
</gene>
<evidence type="ECO:0000259" key="6">
    <source>
        <dbReference type="PROSITE" id="PS51900"/>
    </source>
</evidence>